<dbReference type="STRING" id="576117.SAMN04488138_102132"/>
<evidence type="ECO:0000313" key="3">
    <source>
        <dbReference type="Proteomes" id="UP000183299"/>
    </source>
</evidence>
<feature type="chain" id="PRO_5010311530" evidence="1">
    <location>
        <begin position="23"/>
        <end position="114"/>
    </location>
</feature>
<keyword evidence="3" id="KW-1185">Reference proteome</keyword>
<dbReference type="RefSeq" id="WP_066606016.1">
    <property type="nucleotide sequence ID" value="NZ_FORY01000002.1"/>
</dbReference>
<dbReference type="AlphaFoldDB" id="A0A1I3NYT1"/>
<gene>
    <name evidence="2" type="ORF">SAMN04488138_102132</name>
</gene>
<feature type="signal peptide" evidence="1">
    <location>
        <begin position="1"/>
        <end position="22"/>
    </location>
</feature>
<dbReference type="GeneID" id="98663939"/>
<name>A0A1I3NYT1_9RHOB</name>
<evidence type="ECO:0000256" key="1">
    <source>
        <dbReference type="SAM" id="SignalP"/>
    </source>
</evidence>
<protein>
    <submittedName>
        <fullName evidence="2">Uncharacterized protein</fullName>
    </submittedName>
</protein>
<reference evidence="2 3" key="1">
    <citation type="submission" date="2016-10" db="EMBL/GenBank/DDBJ databases">
        <authorList>
            <person name="de Groot N.N."/>
        </authorList>
    </citation>
    <scope>NUCLEOTIDE SEQUENCE [LARGE SCALE GENOMIC DNA]</scope>
    <source>
        <strain evidence="2 3">CGMCC 1.8891</strain>
    </source>
</reference>
<evidence type="ECO:0000313" key="2">
    <source>
        <dbReference type="EMBL" id="SFJ14453.1"/>
    </source>
</evidence>
<dbReference type="OrthoDB" id="7873577at2"/>
<dbReference type="EMBL" id="FORY01000002">
    <property type="protein sequence ID" value="SFJ14453.1"/>
    <property type="molecule type" value="Genomic_DNA"/>
</dbReference>
<accession>A0A1I3NYT1</accession>
<sequence length="114" mass="12636">MKIFRACIGVALTCATPLMSEAQEAKSFAYTQPMEGVYAQYWTAQELAVQDAYAGQPYRLYVEGQGKLGEFHGILNLDCTTPRFSTWLAQSEYLSSDAVPAEVINGLRVIWCEG</sequence>
<dbReference type="Proteomes" id="UP000183299">
    <property type="component" value="Unassembled WGS sequence"/>
</dbReference>
<proteinExistence type="predicted"/>
<organism evidence="2 3">
    <name type="scientific">Celeribacter halophilus</name>
    <dbReference type="NCBI Taxonomy" id="576117"/>
    <lineage>
        <taxon>Bacteria</taxon>
        <taxon>Pseudomonadati</taxon>
        <taxon>Pseudomonadota</taxon>
        <taxon>Alphaproteobacteria</taxon>
        <taxon>Rhodobacterales</taxon>
        <taxon>Roseobacteraceae</taxon>
        <taxon>Celeribacter</taxon>
    </lineage>
</organism>
<keyword evidence="1" id="KW-0732">Signal</keyword>